<dbReference type="GO" id="GO:0003677">
    <property type="term" value="F:DNA binding"/>
    <property type="evidence" value="ECO:0007669"/>
    <property type="project" value="InterPro"/>
</dbReference>
<dbReference type="GO" id="GO:0006313">
    <property type="term" value="P:DNA transposition"/>
    <property type="evidence" value="ECO:0007669"/>
    <property type="project" value="InterPro"/>
</dbReference>
<dbReference type="GO" id="GO:0004803">
    <property type="term" value="F:transposase activity"/>
    <property type="evidence" value="ECO:0007669"/>
    <property type="project" value="InterPro"/>
</dbReference>
<keyword evidence="3" id="KW-1185">Reference proteome</keyword>
<gene>
    <name evidence="2" type="ORF">HCN50_00755</name>
</gene>
<dbReference type="InterPro" id="IPR047650">
    <property type="entry name" value="Transpos_IS110"/>
</dbReference>
<reference evidence="2 3" key="1">
    <citation type="submission" date="2020-03" db="EMBL/GenBank/DDBJ databases">
        <title>Bradyrhizobium diversity isolated from nodules of Muelleranthus trifoliolatus.</title>
        <authorList>
            <person name="Klepa M."/>
            <person name="Helene L."/>
            <person name="Hungria M."/>
        </authorList>
    </citation>
    <scope>NUCLEOTIDE SEQUENCE [LARGE SCALE GENOMIC DNA]</scope>
    <source>
        <strain evidence="2 3">WSM 1744</strain>
    </source>
</reference>
<dbReference type="PANTHER" id="PTHR33055:SF3">
    <property type="entry name" value="PUTATIVE TRANSPOSASE FOR IS117-RELATED"/>
    <property type="match status" value="1"/>
</dbReference>
<organism evidence="2 3">
    <name type="scientific">Bradyrhizobium archetypum</name>
    <dbReference type="NCBI Taxonomy" id="2721160"/>
    <lineage>
        <taxon>Bacteria</taxon>
        <taxon>Pseudomonadati</taxon>
        <taxon>Pseudomonadota</taxon>
        <taxon>Alphaproteobacteria</taxon>
        <taxon>Hyphomicrobiales</taxon>
        <taxon>Nitrobacteraceae</taxon>
        <taxon>Bradyrhizobium</taxon>
    </lineage>
</organism>
<evidence type="ECO:0000313" key="3">
    <source>
        <dbReference type="Proteomes" id="UP000528734"/>
    </source>
</evidence>
<evidence type="ECO:0000259" key="1">
    <source>
        <dbReference type="Pfam" id="PF02371"/>
    </source>
</evidence>
<dbReference type="AlphaFoldDB" id="A0A7Y4GZD8"/>
<sequence length="109" mass="11872">MHAPFATARDFAAWAGLTPRAQSSGGKDRLGAISKRGNRQLRTLLIVGATSIIKLAKRGLKVPLWIRTMLQRRPVKVVSVALANKIARTIWALLVRGGIYQAPTAMLKS</sequence>
<proteinExistence type="predicted"/>
<dbReference type="EMBL" id="JAAVLW010000001">
    <property type="protein sequence ID" value="NOJ44796.1"/>
    <property type="molecule type" value="Genomic_DNA"/>
</dbReference>
<feature type="domain" description="Transposase IS116/IS110/IS902 C-terminal" evidence="1">
    <location>
        <begin position="5"/>
        <end position="54"/>
    </location>
</feature>
<name>A0A7Y4GZD8_9BRAD</name>
<comment type="caution">
    <text evidence="2">The sequence shown here is derived from an EMBL/GenBank/DDBJ whole genome shotgun (WGS) entry which is preliminary data.</text>
</comment>
<dbReference type="InterPro" id="IPR003346">
    <property type="entry name" value="Transposase_20"/>
</dbReference>
<protein>
    <submittedName>
        <fullName evidence="2">IS110 family transposase</fullName>
    </submittedName>
</protein>
<dbReference type="Proteomes" id="UP000528734">
    <property type="component" value="Unassembled WGS sequence"/>
</dbReference>
<accession>A0A7Y4GZD8</accession>
<dbReference type="Pfam" id="PF02371">
    <property type="entry name" value="Transposase_20"/>
    <property type="match status" value="1"/>
</dbReference>
<evidence type="ECO:0000313" key="2">
    <source>
        <dbReference type="EMBL" id="NOJ44796.1"/>
    </source>
</evidence>
<dbReference type="PANTHER" id="PTHR33055">
    <property type="entry name" value="TRANSPOSASE FOR INSERTION SEQUENCE ELEMENT IS1111A"/>
    <property type="match status" value="1"/>
</dbReference>